<evidence type="ECO:0000313" key="3">
    <source>
        <dbReference type="Proteomes" id="UP001328107"/>
    </source>
</evidence>
<reference evidence="3" key="1">
    <citation type="submission" date="2022-10" db="EMBL/GenBank/DDBJ databases">
        <title>Genome assembly of Pristionchus species.</title>
        <authorList>
            <person name="Yoshida K."/>
            <person name="Sommer R.J."/>
        </authorList>
    </citation>
    <scope>NUCLEOTIDE SEQUENCE [LARGE SCALE GENOMIC DNA]</scope>
    <source>
        <strain evidence="3">RS5460</strain>
    </source>
</reference>
<dbReference type="CDD" id="cd04094">
    <property type="entry name" value="eSelB_III"/>
    <property type="match status" value="1"/>
</dbReference>
<dbReference type="GO" id="GO:0003746">
    <property type="term" value="F:translation elongation factor activity"/>
    <property type="evidence" value="ECO:0007669"/>
    <property type="project" value="TreeGrafter"/>
</dbReference>
<dbReference type="Gene3D" id="2.40.30.10">
    <property type="entry name" value="Translation factors"/>
    <property type="match status" value="2"/>
</dbReference>
<dbReference type="GO" id="GO:0003924">
    <property type="term" value="F:GTPase activity"/>
    <property type="evidence" value="ECO:0007669"/>
    <property type="project" value="InterPro"/>
</dbReference>
<dbReference type="InterPro" id="IPR049394">
    <property type="entry name" value="eEFSec_C"/>
</dbReference>
<dbReference type="Gene3D" id="3.40.50.300">
    <property type="entry name" value="P-loop containing nucleotide triphosphate hydrolases"/>
    <property type="match status" value="1"/>
</dbReference>
<dbReference type="EMBL" id="BTRK01000005">
    <property type="protein sequence ID" value="GMR53252.1"/>
    <property type="molecule type" value="Genomic_DNA"/>
</dbReference>
<gene>
    <name evidence="2" type="ORF">PMAYCL1PPCAC_23447</name>
</gene>
<dbReference type="InterPro" id="IPR027417">
    <property type="entry name" value="P-loop_NTPase"/>
</dbReference>
<dbReference type="Proteomes" id="UP001328107">
    <property type="component" value="Unassembled WGS sequence"/>
</dbReference>
<dbReference type="InterPro" id="IPR009000">
    <property type="entry name" value="Transl_B-barrel_sf"/>
</dbReference>
<dbReference type="PANTHER" id="PTHR43721">
    <property type="entry name" value="ELONGATION FACTOR TU-RELATED"/>
    <property type="match status" value="1"/>
</dbReference>
<dbReference type="GO" id="GO:0005525">
    <property type="term" value="F:GTP binding"/>
    <property type="evidence" value="ECO:0007669"/>
    <property type="project" value="InterPro"/>
</dbReference>
<dbReference type="SUPFAM" id="SSF52540">
    <property type="entry name" value="P-loop containing nucleoside triphosphate hydrolases"/>
    <property type="match status" value="1"/>
</dbReference>
<feature type="non-terminal residue" evidence="2">
    <location>
        <position position="1"/>
    </location>
</feature>
<protein>
    <recommendedName>
        <fullName evidence="1">Tr-type G domain-containing protein</fullName>
    </recommendedName>
</protein>
<dbReference type="SUPFAM" id="SSF50447">
    <property type="entry name" value="Translation proteins"/>
    <property type="match status" value="1"/>
</dbReference>
<dbReference type="InterPro" id="IPR000795">
    <property type="entry name" value="T_Tr_GTP-bd_dom"/>
</dbReference>
<comment type="caution">
    <text evidence="2">The sequence shown here is derived from an EMBL/GenBank/DDBJ whole genome shotgun (WGS) entry which is preliminary data.</text>
</comment>
<organism evidence="2 3">
    <name type="scientific">Pristionchus mayeri</name>
    <dbReference type="NCBI Taxonomy" id="1317129"/>
    <lineage>
        <taxon>Eukaryota</taxon>
        <taxon>Metazoa</taxon>
        <taxon>Ecdysozoa</taxon>
        <taxon>Nematoda</taxon>
        <taxon>Chromadorea</taxon>
        <taxon>Rhabditida</taxon>
        <taxon>Rhabditina</taxon>
        <taxon>Diplogasteromorpha</taxon>
        <taxon>Diplogasteroidea</taxon>
        <taxon>Neodiplogasteridae</taxon>
        <taxon>Pristionchus</taxon>
    </lineage>
</organism>
<name>A0AAN5CZ98_9BILA</name>
<dbReference type="Pfam" id="PF21131">
    <property type="entry name" value="eEFSec_4th"/>
    <property type="match status" value="1"/>
</dbReference>
<dbReference type="GO" id="GO:0001514">
    <property type="term" value="P:selenocysteine incorporation"/>
    <property type="evidence" value="ECO:0007669"/>
    <property type="project" value="TreeGrafter"/>
</dbReference>
<dbReference type="Pfam" id="PF00009">
    <property type="entry name" value="GTP_EFTU"/>
    <property type="match status" value="1"/>
</dbReference>
<accession>A0AAN5CZ98</accession>
<dbReference type="PRINTS" id="PR00315">
    <property type="entry name" value="ELONGATNFCT"/>
</dbReference>
<dbReference type="AlphaFoldDB" id="A0AAN5CZ98"/>
<sequence length="496" mass="54478">RMNIALLGHVDAGKTTLARALTEIPSTAAFNHAECRENTIDLGYSSLRVGDQRVVLIDCPGHSALIRAVIAASSVIDGAIVVVSGVKGVESQTAEHLLLASLCCRSRIMVVMTKEDIATNEQMEAAEKSVKRAFKTLGVKEIPKMMRANLASEETKEEMMKRVKKNIEDMINCRGEDPSSSSSSSQPSPLIAIDHCFSLKGKGSVLTGNVLNGEIRVGSEVEIGVTKERRKVKELQSWKEGREKVVMGERVALLVSSLQSPISRCIIGPPGGLSALSSVRATVTMIPFFRMPIKDGAKMHISCGYEIEMATVRFGREEKDGSFELLSTLSCPCTAFLSFARPIFSPLSSFYVASRLELQAKGCRFAFHGVLSAVDTASPRFFSRQKREGEVERVHDARTLIVKNLMKKETKQSLFTGMEVRLSTGSIGKIEGPFGSSGKTRIAMKESVKKEEKKSIEGGGVKVYLYLKKWMGDRSMTGYLPEKLEEEDERVEERPL</sequence>
<evidence type="ECO:0000313" key="2">
    <source>
        <dbReference type="EMBL" id="GMR53252.1"/>
    </source>
</evidence>
<dbReference type="PANTHER" id="PTHR43721:SF11">
    <property type="entry name" value="SELENOCYSTEINE-SPECIFIC ELONGATION FACTOR"/>
    <property type="match status" value="1"/>
</dbReference>
<keyword evidence="3" id="KW-1185">Reference proteome</keyword>
<proteinExistence type="predicted"/>
<dbReference type="InterPro" id="IPR050055">
    <property type="entry name" value="EF-Tu_GTPase"/>
</dbReference>
<dbReference type="PROSITE" id="PS51722">
    <property type="entry name" value="G_TR_2"/>
    <property type="match status" value="1"/>
</dbReference>
<feature type="domain" description="Tr-type G" evidence="1">
    <location>
        <begin position="1"/>
        <end position="154"/>
    </location>
</feature>
<evidence type="ECO:0000259" key="1">
    <source>
        <dbReference type="PROSITE" id="PS51722"/>
    </source>
</evidence>